<dbReference type="AlphaFoldDB" id="A0A067N497"/>
<name>A0A067N497_BOTB1</name>
<dbReference type="Pfam" id="PF07714">
    <property type="entry name" value="PK_Tyr_Ser-Thr"/>
    <property type="match status" value="1"/>
</dbReference>
<dbReference type="PROSITE" id="PS50011">
    <property type="entry name" value="PROTEIN_KINASE_DOM"/>
    <property type="match status" value="1"/>
</dbReference>
<feature type="domain" description="Protein kinase" evidence="2">
    <location>
        <begin position="1"/>
        <end position="77"/>
    </location>
</feature>
<evidence type="ECO:0000259" key="2">
    <source>
        <dbReference type="PROSITE" id="PS50011"/>
    </source>
</evidence>
<dbReference type="Gene3D" id="1.10.510.10">
    <property type="entry name" value="Transferase(Phosphotransferase) domain 1"/>
    <property type="match status" value="1"/>
</dbReference>
<dbReference type="InterPro" id="IPR001245">
    <property type="entry name" value="Ser-Thr/Tyr_kinase_cat_dom"/>
</dbReference>
<proteinExistence type="predicted"/>
<evidence type="ECO:0000313" key="4">
    <source>
        <dbReference type="Proteomes" id="UP000027195"/>
    </source>
</evidence>
<evidence type="ECO:0000256" key="1">
    <source>
        <dbReference type="SAM" id="SignalP"/>
    </source>
</evidence>
<dbReference type="InterPro" id="IPR000719">
    <property type="entry name" value="Prot_kinase_dom"/>
</dbReference>
<reference evidence="4" key="1">
    <citation type="journal article" date="2014" name="Proc. Natl. Acad. Sci. U.S.A.">
        <title>Extensive sampling of basidiomycete genomes demonstrates inadequacy of the white-rot/brown-rot paradigm for wood decay fungi.</title>
        <authorList>
            <person name="Riley R."/>
            <person name="Salamov A.A."/>
            <person name="Brown D.W."/>
            <person name="Nagy L.G."/>
            <person name="Floudas D."/>
            <person name="Held B.W."/>
            <person name="Levasseur A."/>
            <person name="Lombard V."/>
            <person name="Morin E."/>
            <person name="Otillar R."/>
            <person name="Lindquist E.A."/>
            <person name="Sun H."/>
            <person name="LaButti K.M."/>
            <person name="Schmutz J."/>
            <person name="Jabbour D."/>
            <person name="Luo H."/>
            <person name="Baker S.E."/>
            <person name="Pisabarro A.G."/>
            <person name="Walton J.D."/>
            <person name="Blanchette R.A."/>
            <person name="Henrissat B."/>
            <person name="Martin F."/>
            <person name="Cullen D."/>
            <person name="Hibbett D.S."/>
            <person name="Grigoriev I.V."/>
        </authorList>
    </citation>
    <scope>NUCLEOTIDE SEQUENCE [LARGE SCALE GENOMIC DNA]</scope>
    <source>
        <strain evidence="4">FD-172 SS1</strain>
    </source>
</reference>
<evidence type="ECO:0000313" key="3">
    <source>
        <dbReference type="EMBL" id="KDQ18947.1"/>
    </source>
</evidence>
<sequence length="77" mass="8248">MVCGAAKLLLIVPITVLIVFEEIGRSATSLIDLLKTLLGVAKALDLLSKRGFVHRDVGTHNMALVGDTVKLCDLEFA</sequence>
<feature type="chain" id="PRO_5001641786" description="Protein kinase domain-containing protein" evidence="1">
    <location>
        <begin position="18"/>
        <end position="77"/>
    </location>
</feature>
<dbReference type="InParanoid" id="A0A067N497"/>
<gene>
    <name evidence="3" type="ORF">BOTBODRAFT_28426</name>
</gene>
<dbReference type="GO" id="GO:0004672">
    <property type="term" value="F:protein kinase activity"/>
    <property type="evidence" value="ECO:0007669"/>
    <property type="project" value="InterPro"/>
</dbReference>
<protein>
    <recommendedName>
        <fullName evidence="2">Protein kinase domain-containing protein</fullName>
    </recommendedName>
</protein>
<dbReference type="EMBL" id="KL198020">
    <property type="protein sequence ID" value="KDQ18947.1"/>
    <property type="molecule type" value="Genomic_DNA"/>
</dbReference>
<dbReference type="Proteomes" id="UP000027195">
    <property type="component" value="Unassembled WGS sequence"/>
</dbReference>
<organism evidence="3 4">
    <name type="scientific">Botryobasidium botryosum (strain FD-172 SS1)</name>
    <dbReference type="NCBI Taxonomy" id="930990"/>
    <lineage>
        <taxon>Eukaryota</taxon>
        <taxon>Fungi</taxon>
        <taxon>Dikarya</taxon>
        <taxon>Basidiomycota</taxon>
        <taxon>Agaricomycotina</taxon>
        <taxon>Agaricomycetes</taxon>
        <taxon>Cantharellales</taxon>
        <taxon>Botryobasidiaceae</taxon>
        <taxon>Botryobasidium</taxon>
    </lineage>
</organism>
<accession>A0A067N497</accession>
<dbReference type="OrthoDB" id="2804159at2759"/>
<dbReference type="InterPro" id="IPR011009">
    <property type="entry name" value="Kinase-like_dom_sf"/>
</dbReference>
<dbReference type="HOGENOM" id="CLU_2637760_0_0_1"/>
<dbReference type="SUPFAM" id="SSF56112">
    <property type="entry name" value="Protein kinase-like (PK-like)"/>
    <property type="match status" value="1"/>
</dbReference>
<dbReference type="GO" id="GO:0005524">
    <property type="term" value="F:ATP binding"/>
    <property type="evidence" value="ECO:0007669"/>
    <property type="project" value="InterPro"/>
</dbReference>
<feature type="signal peptide" evidence="1">
    <location>
        <begin position="1"/>
        <end position="17"/>
    </location>
</feature>
<keyword evidence="4" id="KW-1185">Reference proteome</keyword>
<keyword evidence="1" id="KW-0732">Signal</keyword>